<dbReference type="PANTHER" id="PTHR43649">
    <property type="entry name" value="ARABINOSE-BINDING PROTEIN-RELATED"/>
    <property type="match status" value="1"/>
</dbReference>
<gene>
    <name evidence="1" type="ORF">S06H3_64848</name>
</gene>
<reference evidence="1" key="1">
    <citation type="journal article" date="2014" name="Front. Microbiol.">
        <title>High frequency of phylogenetically diverse reductive dehalogenase-homologous genes in deep subseafloor sedimentary metagenomes.</title>
        <authorList>
            <person name="Kawai M."/>
            <person name="Futagami T."/>
            <person name="Toyoda A."/>
            <person name="Takaki Y."/>
            <person name="Nishi S."/>
            <person name="Hori S."/>
            <person name="Arai W."/>
            <person name="Tsubouchi T."/>
            <person name="Morono Y."/>
            <person name="Uchiyama I."/>
            <person name="Ito T."/>
            <person name="Fujiyama A."/>
            <person name="Inagaki F."/>
            <person name="Takami H."/>
        </authorList>
    </citation>
    <scope>NUCLEOTIDE SEQUENCE</scope>
    <source>
        <strain evidence="1">Expedition CK06-06</strain>
    </source>
</reference>
<dbReference type="AlphaFoldDB" id="X1R892"/>
<dbReference type="Pfam" id="PF01547">
    <property type="entry name" value="SBP_bac_1"/>
    <property type="match status" value="1"/>
</dbReference>
<feature type="non-terminal residue" evidence="1">
    <location>
        <position position="110"/>
    </location>
</feature>
<sequence length="110" mass="12813">ALYYRRDVFEEAGFPSNPDSVQPLVDTWDDLYEVGQIKTATGKFIFPQAKTNNDFRIFETLMWQQEAGYVDREGKLTINSPKAVRTLEYLGKLWRKDLLLDSPAWTAGWY</sequence>
<evidence type="ECO:0000313" key="1">
    <source>
        <dbReference type="EMBL" id="GAI63241.1"/>
    </source>
</evidence>
<dbReference type="PANTHER" id="PTHR43649:SF12">
    <property type="entry name" value="DIACETYLCHITOBIOSE BINDING PROTEIN DASA"/>
    <property type="match status" value="1"/>
</dbReference>
<dbReference type="Gene3D" id="3.40.190.10">
    <property type="entry name" value="Periplasmic binding protein-like II"/>
    <property type="match status" value="1"/>
</dbReference>
<protein>
    <submittedName>
        <fullName evidence="1">Uncharacterized protein</fullName>
    </submittedName>
</protein>
<comment type="caution">
    <text evidence="1">The sequence shown here is derived from an EMBL/GenBank/DDBJ whole genome shotgun (WGS) entry which is preliminary data.</text>
</comment>
<proteinExistence type="predicted"/>
<dbReference type="InterPro" id="IPR050490">
    <property type="entry name" value="Bact_solute-bd_prot1"/>
</dbReference>
<dbReference type="SUPFAM" id="SSF53850">
    <property type="entry name" value="Periplasmic binding protein-like II"/>
    <property type="match status" value="1"/>
</dbReference>
<name>X1R892_9ZZZZ</name>
<organism evidence="1">
    <name type="scientific">marine sediment metagenome</name>
    <dbReference type="NCBI Taxonomy" id="412755"/>
    <lineage>
        <taxon>unclassified sequences</taxon>
        <taxon>metagenomes</taxon>
        <taxon>ecological metagenomes</taxon>
    </lineage>
</organism>
<dbReference type="EMBL" id="BARV01043446">
    <property type="protein sequence ID" value="GAI63241.1"/>
    <property type="molecule type" value="Genomic_DNA"/>
</dbReference>
<feature type="non-terminal residue" evidence="1">
    <location>
        <position position="1"/>
    </location>
</feature>
<accession>X1R892</accession>
<dbReference type="InterPro" id="IPR006059">
    <property type="entry name" value="SBP"/>
</dbReference>